<dbReference type="GO" id="GO:0005829">
    <property type="term" value="C:cytosol"/>
    <property type="evidence" value="ECO:0007669"/>
    <property type="project" value="TreeGrafter"/>
</dbReference>
<comment type="similarity">
    <text evidence="2">Belongs to the HAM1 NTPase family.</text>
</comment>
<evidence type="ECO:0000256" key="10">
    <source>
        <dbReference type="ARBA" id="ARBA00052017"/>
    </source>
</evidence>
<proteinExistence type="inferred from homology"/>
<dbReference type="GO" id="GO:0009146">
    <property type="term" value="P:purine nucleoside triphosphate catabolic process"/>
    <property type="evidence" value="ECO:0007669"/>
    <property type="project" value="UniProtKB-ARBA"/>
</dbReference>
<evidence type="ECO:0000256" key="4">
    <source>
        <dbReference type="ARBA" id="ARBA00022723"/>
    </source>
</evidence>
<evidence type="ECO:0000256" key="15">
    <source>
        <dbReference type="ARBA" id="ARBA00083186"/>
    </source>
</evidence>
<comment type="subunit">
    <text evidence="3">Homodimer.</text>
</comment>
<dbReference type="GO" id="GO:0035870">
    <property type="term" value="F:dITP diphosphatase activity"/>
    <property type="evidence" value="ECO:0007669"/>
    <property type="project" value="UniProtKB-ARBA"/>
</dbReference>
<dbReference type="GO" id="GO:0009117">
    <property type="term" value="P:nucleotide metabolic process"/>
    <property type="evidence" value="ECO:0007669"/>
    <property type="project" value="UniProtKB-KW"/>
</dbReference>
<evidence type="ECO:0000313" key="17">
    <source>
        <dbReference type="EMBL" id="KGA14350.1"/>
    </source>
</evidence>
<protein>
    <recommendedName>
        <fullName evidence="12">dITP/XTP pyrophosphatase</fullName>
        <ecNumber evidence="11">3.6.1.66</ecNumber>
    </recommendedName>
    <alternativeName>
        <fullName evidence="13">Non-canonical purine NTP pyrophosphatase</fullName>
    </alternativeName>
    <alternativeName>
        <fullName evidence="14">Non-standard purine NTP pyrophosphatase</fullName>
    </alternativeName>
    <alternativeName>
        <fullName evidence="16">Nucleoside-triphosphate diphosphatase</fullName>
    </alternativeName>
    <alternativeName>
        <fullName evidence="15">Nucleoside-triphosphate pyrophosphatase</fullName>
    </alternativeName>
</protein>
<dbReference type="InterPro" id="IPR002637">
    <property type="entry name" value="RdgB/HAM1"/>
</dbReference>
<dbReference type="GO" id="GO:0046872">
    <property type="term" value="F:metal ion binding"/>
    <property type="evidence" value="ECO:0007669"/>
    <property type="project" value="UniProtKB-KW"/>
</dbReference>
<comment type="catalytic activity">
    <reaction evidence="10">
        <text>XTP + H2O = XMP + diphosphate + H(+)</text>
        <dbReference type="Rhea" id="RHEA:28610"/>
        <dbReference type="ChEBI" id="CHEBI:15377"/>
        <dbReference type="ChEBI" id="CHEBI:15378"/>
        <dbReference type="ChEBI" id="CHEBI:33019"/>
        <dbReference type="ChEBI" id="CHEBI:57464"/>
        <dbReference type="ChEBI" id="CHEBI:61314"/>
        <dbReference type="EC" id="3.6.1.66"/>
    </reaction>
</comment>
<evidence type="ECO:0000256" key="7">
    <source>
        <dbReference type="ARBA" id="ARBA00022842"/>
    </source>
</evidence>
<evidence type="ECO:0000256" key="3">
    <source>
        <dbReference type="ARBA" id="ARBA00011738"/>
    </source>
</evidence>
<dbReference type="GO" id="GO:0036220">
    <property type="term" value="F:ITP diphosphatase activity"/>
    <property type="evidence" value="ECO:0007669"/>
    <property type="project" value="UniProtKB-EC"/>
</dbReference>
<gene>
    <name evidence="17" type="ORF">GM51_17465</name>
</gene>
<dbReference type="CDD" id="cd00515">
    <property type="entry name" value="HAM1"/>
    <property type="match status" value="1"/>
</dbReference>
<evidence type="ECO:0000256" key="6">
    <source>
        <dbReference type="ARBA" id="ARBA00022801"/>
    </source>
</evidence>
<evidence type="ECO:0000256" key="16">
    <source>
        <dbReference type="ARBA" id="ARBA00083635"/>
    </source>
</evidence>
<comment type="caution">
    <text evidence="17">The sequence shown here is derived from an EMBL/GenBank/DDBJ whole genome shotgun (WGS) entry which is preliminary data.</text>
</comment>
<comment type="cofactor">
    <cofactor evidence="1">
        <name>Mg(2+)</name>
        <dbReference type="ChEBI" id="CHEBI:18420"/>
    </cofactor>
</comment>
<evidence type="ECO:0000256" key="9">
    <source>
        <dbReference type="ARBA" id="ARBA00051875"/>
    </source>
</evidence>
<dbReference type="EC" id="3.6.1.66" evidence="11"/>
<organism evidence="17">
    <name type="scientific">freshwater metagenome</name>
    <dbReference type="NCBI Taxonomy" id="449393"/>
    <lineage>
        <taxon>unclassified sequences</taxon>
        <taxon>metagenomes</taxon>
        <taxon>ecological metagenomes</taxon>
    </lineage>
</organism>
<dbReference type="NCBIfam" id="TIGR00042">
    <property type="entry name" value="RdgB/HAM1 family non-canonical purine NTP pyrophosphatase"/>
    <property type="match status" value="1"/>
</dbReference>
<evidence type="ECO:0000256" key="13">
    <source>
        <dbReference type="ARBA" id="ARBA00075987"/>
    </source>
</evidence>
<dbReference type="InterPro" id="IPR029001">
    <property type="entry name" value="ITPase-like_fam"/>
</dbReference>
<dbReference type="GO" id="GO:0017111">
    <property type="term" value="F:ribonucleoside triphosphate phosphatase activity"/>
    <property type="evidence" value="ECO:0007669"/>
    <property type="project" value="InterPro"/>
</dbReference>
<evidence type="ECO:0000256" key="11">
    <source>
        <dbReference type="ARBA" id="ARBA00066468"/>
    </source>
</evidence>
<name>A0A094PRH3_9ZZZZ</name>
<reference evidence="17" key="1">
    <citation type="submission" date="2014-06" db="EMBL/GenBank/DDBJ databases">
        <title>Key roles for freshwater Actinobacteria revealed by deep metagenomic sequencing.</title>
        <authorList>
            <person name="Ghai R."/>
            <person name="Mizuno C.M."/>
            <person name="Picazo A."/>
            <person name="Camacho A."/>
            <person name="Rodriguez-Valera F."/>
        </authorList>
    </citation>
    <scope>NUCLEOTIDE SEQUENCE</scope>
</reference>
<evidence type="ECO:0000256" key="12">
    <source>
        <dbReference type="ARBA" id="ARBA00071289"/>
    </source>
</evidence>
<keyword evidence="6" id="KW-0378">Hydrolase</keyword>
<dbReference type="AlphaFoldDB" id="A0A094PRH3"/>
<evidence type="ECO:0000256" key="14">
    <source>
        <dbReference type="ARBA" id="ARBA00078805"/>
    </source>
</evidence>
<dbReference type="GO" id="GO:0000166">
    <property type="term" value="F:nucleotide binding"/>
    <property type="evidence" value="ECO:0007669"/>
    <property type="project" value="UniProtKB-KW"/>
</dbReference>
<keyword evidence="8" id="KW-0546">Nucleotide metabolism</keyword>
<dbReference type="GO" id="GO:0036222">
    <property type="term" value="F:XTP diphosphatase activity"/>
    <property type="evidence" value="ECO:0007669"/>
    <property type="project" value="UniProtKB-ARBA"/>
</dbReference>
<dbReference type="EMBL" id="JNSL01000151">
    <property type="protein sequence ID" value="KGA14350.1"/>
    <property type="molecule type" value="Genomic_DNA"/>
</dbReference>
<keyword evidence="5" id="KW-0547">Nucleotide-binding</keyword>
<evidence type="ECO:0000256" key="2">
    <source>
        <dbReference type="ARBA" id="ARBA00008023"/>
    </source>
</evidence>
<dbReference type="HAMAP" id="MF_01405">
    <property type="entry name" value="Non_canon_purine_NTPase"/>
    <property type="match status" value="1"/>
</dbReference>
<dbReference type="Gene3D" id="3.90.950.10">
    <property type="match status" value="1"/>
</dbReference>
<dbReference type="InterPro" id="IPR020922">
    <property type="entry name" value="dITP/XTP_pyrophosphatase"/>
</dbReference>
<dbReference type="PANTHER" id="PTHR11067">
    <property type="entry name" value="INOSINE TRIPHOSPHATE PYROPHOSPHATASE/HAM1 PROTEIN"/>
    <property type="match status" value="1"/>
</dbReference>
<evidence type="ECO:0000256" key="1">
    <source>
        <dbReference type="ARBA" id="ARBA00001946"/>
    </source>
</evidence>
<evidence type="ECO:0000256" key="8">
    <source>
        <dbReference type="ARBA" id="ARBA00023080"/>
    </source>
</evidence>
<dbReference type="PANTHER" id="PTHR11067:SF9">
    <property type="entry name" value="INOSINE TRIPHOSPHATE PYROPHOSPHATASE"/>
    <property type="match status" value="1"/>
</dbReference>
<dbReference type="FunFam" id="3.90.950.10:FF:000001">
    <property type="entry name" value="dITP/XTP pyrophosphatase"/>
    <property type="match status" value="1"/>
</dbReference>
<accession>A0A094PRH3</accession>
<keyword evidence="7" id="KW-0460">Magnesium</keyword>
<evidence type="ECO:0000256" key="5">
    <source>
        <dbReference type="ARBA" id="ARBA00022741"/>
    </source>
</evidence>
<dbReference type="Pfam" id="PF01725">
    <property type="entry name" value="Ham1p_like"/>
    <property type="match status" value="1"/>
</dbReference>
<keyword evidence="4" id="KW-0479">Metal-binding</keyword>
<dbReference type="SUPFAM" id="SSF52972">
    <property type="entry name" value="ITPase-like"/>
    <property type="match status" value="1"/>
</dbReference>
<sequence>MTAPRRRLLVATGSAHKLTELQRLFGDLPIDLVTLIDLGITDEAPEDGATFEENALQKARWYSAASGEWTLADDSGLEVAALNGAPGVYTRRYAGPNATDVQNYEKLLTETAGVADRSARFVCTMALIDPVNGSERTFRGECTGHLTAEPRGEFGFGYDPIFEVDGRTMAERAPAEKDALSHRGRAAVLVAAALRSELEQTR</sequence>
<comment type="catalytic activity">
    <reaction evidence="9">
        <text>dITP + H2O = dIMP + diphosphate + H(+)</text>
        <dbReference type="Rhea" id="RHEA:28342"/>
        <dbReference type="ChEBI" id="CHEBI:15377"/>
        <dbReference type="ChEBI" id="CHEBI:15378"/>
        <dbReference type="ChEBI" id="CHEBI:33019"/>
        <dbReference type="ChEBI" id="CHEBI:61194"/>
        <dbReference type="ChEBI" id="CHEBI:61382"/>
        <dbReference type="EC" id="3.6.1.66"/>
    </reaction>
</comment>